<comment type="catalytic activity">
    <reaction evidence="14">
        <text>tRNA(Ile) + L-isoleucine + ATP = L-isoleucyl-tRNA(Ile) + AMP + diphosphate</text>
        <dbReference type="Rhea" id="RHEA:11060"/>
        <dbReference type="Rhea" id="RHEA-COMP:9666"/>
        <dbReference type="Rhea" id="RHEA-COMP:9695"/>
        <dbReference type="ChEBI" id="CHEBI:30616"/>
        <dbReference type="ChEBI" id="CHEBI:33019"/>
        <dbReference type="ChEBI" id="CHEBI:58045"/>
        <dbReference type="ChEBI" id="CHEBI:78442"/>
        <dbReference type="ChEBI" id="CHEBI:78528"/>
        <dbReference type="ChEBI" id="CHEBI:456215"/>
        <dbReference type="EC" id="6.1.1.5"/>
    </reaction>
</comment>
<evidence type="ECO:0000256" key="9">
    <source>
        <dbReference type="ARBA" id="ARBA00022833"/>
    </source>
</evidence>
<evidence type="ECO:0000256" key="4">
    <source>
        <dbReference type="ARBA" id="ARBA00013165"/>
    </source>
</evidence>
<accession>A0A6J5YHT8</accession>
<dbReference type="InterPro" id="IPR014729">
    <property type="entry name" value="Rossmann-like_a/b/a_fold"/>
</dbReference>
<evidence type="ECO:0000256" key="5">
    <source>
        <dbReference type="ARBA" id="ARBA00022490"/>
    </source>
</evidence>
<feature type="domain" description="Methionyl/Valyl/Leucyl/Isoleucyl-tRNA synthetase anticodon-binding" evidence="16">
    <location>
        <begin position="680"/>
        <end position="818"/>
    </location>
</feature>
<dbReference type="GO" id="GO:0002161">
    <property type="term" value="F:aminoacyl-tRNA deacylase activity"/>
    <property type="evidence" value="ECO:0007669"/>
    <property type="project" value="InterPro"/>
</dbReference>
<dbReference type="EC" id="6.1.1.5" evidence="4"/>
<dbReference type="PANTHER" id="PTHR42780">
    <property type="entry name" value="SOLEUCYL-TRNA SYNTHETASE"/>
    <property type="match status" value="1"/>
</dbReference>
<dbReference type="GO" id="GO:0006428">
    <property type="term" value="P:isoleucyl-tRNA aminoacylation"/>
    <property type="evidence" value="ECO:0007669"/>
    <property type="project" value="InterPro"/>
</dbReference>
<dbReference type="Pfam" id="PF19302">
    <property type="entry name" value="DUF5915"/>
    <property type="match status" value="1"/>
</dbReference>
<keyword evidence="11" id="KW-0648">Protein biosynthesis</keyword>
<proteinExistence type="inferred from homology"/>
<organism evidence="17">
    <name type="scientific">freshwater metagenome</name>
    <dbReference type="NCBI Taxonomy" id="449393"/>
    <lineage>
        <taxon>unclassified sequences</taxon>
        <taxon>metagenomes</taxon>
        <taxon>ecological metagenomes</taxon>
    </lineage>
</organism>
<dbReference type="PANTHER" id="PTHR42780:SF1">
    <property type="entry name" value="ISOLEUCINE--TRNA LIGASE, CYTOPLASMIC"/>
    <property type="match status" value="1"/>
</dbReference>
<comment type="subcellular location">
    <subcellularLocation>
        <location evidence="2">Cytoplasm</location>
    </subcellularLocation>
</comment>
<dbReference type="InterPro" id="IPR013155">
    <property type="entry name" value="M/V/L/I-tRNA-synth_anticd-bd"/>
</dbReference>
<keyword evidence="9" id="KW-0862">Zinc</keyword>
<dbReference type="Pfam" id="PF00133">
    <property type="entry name" value="tRNA-synt_1"/>
    <property type="match status" value="1"/>
</dbReference>
<dbReference type="Gene3D" id="3.40.50.620">
    <property type="entry name" value="HUPs"/>
    <property type="match status" value="2"/>
</dbReference>
<evidence type="ECO:0000256" key="8">
    <source>
        <dbReference type="ARBA" id="ARBA00022741"/>
    </source>
</evidence>
<dbReference type="NCBIfam" id="TIGR00392">
    <property type="entry name" value="ileS"/>
    <property type="match status" value="1"/>
</dbReference>
<dbReference type="Gene3D" id="3.90.740.10">
    <property type="entry name" value="Valyl/Leucyl/Isoleucyl-tRNA synthetase, editing domain"/>
    <property type="match status" value="1"/>
</dbReference>
<gene>
    <name evidence="17" type="ORF">UFOPK1392_00902</name>
</gene>
<evidence type="ECO:0000256" key="12">
    <source>
        <dbReference type="ARBA" id="ARBA00023146"/>
    </source>
</evidence>
<evidence type="ECO:0000313" key="17">
    <source>
        <dbReference type="EMBL" id="CAB4323152.1"/>
    </source>
</evidence>
<dbReference type="GO" id="GO:0046872">
    <property type="term" value="F:metal ion binding"/>
    <property type="evidence" value="ECO:0007669"/>
    <property type="project" value="UniProtKB-KW"/>
</dbReference>
<evidence type="ECO:0000256" key="13">
    <source>
        <dbReference type="ARBA" id="ARBA00025217"/>
    </source>
</evidence>
<reference evidence="17" key="1">
    <citation type="submission" date="2020-05" db="EMBL/GenBank/DDBJ databases">
        <authorList>
            <person name="Chiriac C."/>
            <person name="Salcher M."/>
            <person name="Ghai R."/>
            <person name="Kavagutti S V."/>
        </authorList>
    </citation>
    <scope>NUCLEOTIDE SEQUENCE</scope>
</reference>
<dbReference type="PRINTS" id="PR00984">
    <property type="entry name" value="TRNASYNTHILE"/>
</dbReference>
<sequence length="1024" mass="114401">MSFGPVNPDLDLPSLETSVLSRWKDGDIVGATRRLRAGGEPWIFYEGPPTANGRPGLHHVWARVFKDIYPRFQTMRGRDVPRKGGWDCHGLPVELEVEKELGLSTKSEIEAFGIAEFNRRCRESVQRYVTDWTALTERSGVWIDTADAYWTLDNSYVESVWWLIRQLWDKELLYEGHKVSPYCGRCGTALSSHELGQPDVYRDVIDPSVYVRFPVDDRDVDLLVWTTTPWTLISNVAAAVGPTVDYVRVRSTDGSRDLIMAAALAPEDAEILERFAGSELVGWRYQRPFTDLEVPAGADGWRVVAADFVTTEDGSGIVHLAPAFGEDDAQVARAEKLPVLNPVDAAAAFDHTVPAFTGRFVKDADRDIIADLERRGLLVREQAYEHSYPHCWRCSTPLIYWAKTSWFVRTSEHRDLLMDQNDTIGWNPEFIKHGRFGKWLEGNIDWALSRDRYWGTPLPIWRCDTSGHEHCIGSVAELSELSGSDLTELDLHRPYVDDITFPCTSAECSGTSRRVAPVLDAWFDSGAMPAAQQHYPFENADHFDRAFPADFICEAIDQTRGWFYSLLAVNSLVFGSTPYRNVVCLALIVDENGQKMSKSKGNVIAPFDIFDTLGADALRWYFFSSGQPWTPRRVFPDGIREATRQTLLTLWNVHSFFATYADLDGWEPPAIASTPTHVLDRWVLSELDDTIAVVTEALDSFDALGGASRIARFVDDLSNWYVRRSRPRFWKSSDANAHATLFECLVTISKLLAPFCPFLADEIHTTLTGETSVHLTDWPVAQGRHDTALSEQMDAARRLVALGRSARTDAKAKVRQPLARALMLHPGIDLTPEIDDEIMAELNVKSLERLDTLSGLLRWNVIPNFRALGPRLGQKVNAVKAALADADGSALQAQLESQGYIEIAGERLEASEVEVRAERHESLALVEDAGWAVALDLELTDTLRAEGTSRELVRALNDARKSAGFAIADRITVVIDADANLQSIIEQHRTTITTEVLATDLRFGPGDREIELDGATVSVGLRLG</sequence>
<keyword evidence="8" id="KW-0547">Nucleotide-binding</keyword>
<dbReference type="SUPFAM" id="SSF47323">
    <property type="entry name" value="Anticodon-binding domain of a subclass of class I aminoacyl-tRNA synthetases"/>
    <property type="match status" value="1"/>
</dbReference>
<keyword evidence="7" id="KW-0479">Metal-binding</keyword>
<name>A0A6J5YHT8_9ZZZZ</name>
<evidence type="ECO:0000256" key="1">
    <source>
        <dbReference type="ARBA" id="ARBA00001947"/>
    </source>
</evidence>
<dbReference type="Pfam" id="PF08264">
    <property type="entry name" value="Anticodon_1"/>
    <property type="match status" value="1"/>
</dbReference>
<evidence type="ECO:0000259" key="15">
    <source>
        <dbReference type="Pfam" id="PF00133"/>
    </source>
</evidence>
<dbReference type="InterPro" id="IPR002301">
    <property type="entry name" value="Ile-tRNA-ligase"/>
</dbReference>
<evidence type="ECO:0000256" key="3">
    <source>
        <dbReference type="ARBA" id="ARBA00011245"/>
    </source>
</evidence>
<comment type="function">
    <text evidence="13">Catalyzes the attachment of isoleucine to tRNA(Ile). As IleRS can inadvertently accommodate and process structurally similar amino acids such as valine, to avoid such errors it has two additional distinct tRNA(Ile)-dependent editing activities. One activity is designated as 'pretransfer' editing and involves the hydrolysis of activated Val-AMP. The other activity is designated 'posttransfer' editing and involves deacylation of mischarged Val-tRNA(Ile).</text>
</comment>
<dbReference type="GO" id="GO:0004822">
    <property type="term" value="F:isoleucine-tRNA ligase activity"/>
    <property type="evidence" value="ECO:0007669"/>
    <property type="project" value="UniProtKB-EC"/>
</dbReference>
<evidence type="ECO:0000256" key="11">
    <source>
        <dbReference type="ARBA" id="ARBA00022917"/>
    </source>
</evidence>
<keyword evidence="12" id="KW-0030">Aminoacyl-tRNA synthetase</keyword>
<keyword evidence="6" id="KW-0436">Ligase</keyword>
<protein>
    <recommendedName>
        <fullName evidence="4">isoleucine--tRNA ligase</fullName>
        <ecNumber evidence="4">6.1.1.5</ecNumber>
    </recommendedName>
</protein>
<keyword evidence="10" id="KW-0067">ATP-binding</keyword>
<dbReference type="AlphaFoldDB" id="A0A6J5YHT8"/>
<dbReference type="InterPro" id="IPR009008">
    <property type="entry name" value="Val/Leu/Ile-tRNA-synth_edit"/>
</dbReference>
<dbReference type="Gene3D" id="1.10.730.10">
    <property type="entry name" value="Isoleucyl-tRNA Synthetase, Domain 1"/>
    <property type="match status" value="1"/>
</dbReference>
<comment type="cofactor">
    <cofactor evidence="1">
        <name>Zn(2+)</name>
        <dbReference type="ChEBI" id="CHEBI:29105"/>
    </cofactor>
</comment>
<comment type="subunit">
    <text evidence="3">Monomer.</text>
</comment>
<dbReference type="FunFam" id="3.40.50.620:FF:000075">
    <property type="entry name" value="Isoleucine--tRNA ligase"/>
    <property type="match status" value="1"/>
</dbReference>
<dbReference type="InterPro" id="IPR009080">
    <property type="entry name" value="tRNAsynth_Ia_anticodon-bd"/>
</dbReference>
<dbReference type="GO" id="GO:0005524">
    <property type="term" value="F:ATP binding"/>
    <property type="evidence" value="ECO:0007669"/>
    <property type="project" value="UniProtKB-KW"/>
</dbReference>
<evidence type="ECO:0000259" key="16">
    <source>
        <dbReference type="Pfam" id="PF08264"/>
    </source>
</evidence>
<dbReference type="FunFam" id="3.40.50.620:FF:000063">
    <property type="entry name" value="Isoleucine--tRNA ligase"/>
    <property type="match status" value="1"/>
</dbReference>
<keyword evidence="5" id="KW-0963">Cytoplasm</keyword>
<dbReference type="HAMAP" id="MF_02003">
    <property type="entry name" value="Ile_tRNA_synth_type2"/>
    <property type="match status" value="1"/>
</dbReference>
<dbReference type="CDD" id="cd07961">
    <property type="entry name" value="Anticodon_Ia_Ile_ABEc"/>
    <property type="match status" value="1"/>
</dbReference>
<evidence type="ECO:0000256" key="7">
    <source>
        <dbReference type="ARBA" id="ARBA00022723"/>
    </source>
</evidence>
<dbReference type="InterPro" id="IPR033709">
    <property type="entry name" value="Anticodon_Ile_ABEc"/>
</dbReference>
<dbReference type="SUPFAM" id="SSF52374">
    <property type="entry name" value="Nucleotidylyl transferase"/>
    <property type="match status" value="1"/>
</dbReference>
<dbReference type="InterPro" id="IPR023586">
    <property type="entry name" value="Ile-tRNA-ligase_type2"/>
</dbReference>
<evidence type="ECO:0000256" key="14">
    <source>
        <dbReference type="ARBA" id="ARBA00048359"/>
    </source>
</evidence>
<dbReference type="GO" id="GO:0005737">
    <property type="term" value="C:cytoplasm"/>
    <property type="evidence" value="ECO:0007669"/>
    <property type="project" value="UniProtKB-SubCell"/>
</dbReference>
<dbReference type="EMBL" id="CAEMXZ010000029">
    <property type="protein sequence ID" value="CAB4323152.1"/>
    <property type="molecule type" value="Genomic_DNA"/>
</dbReference>
<dbReference type="GO" id="GO:0000049">
    <property type="term" value="F:tRNA binding"/>
    <property type="evidence" value="ECO:0007669"/>
    <property type="project" value="InterPro"/>
</dbReference>
<dbReference type="CDD" id="cd00818">
    <property type="entry name" value="IleRS_core"/>
    <property type="match status" value="1"/>
</dbReference>
<evidence type="ECO:0000256" key="2">
    <source>
        <dbReference type="ARBA" id="ARBA00004496"/>
    </source>
</evidence>
<feature type="domain" description="Aminoacyl-tRNA synthetase class Ia" evidence="15">
    <location>
        <begin position="19"/>
        <end position="625"/>
    </location>
</feature>
<dbReference type="InterPro" id="IPR002300">
    <property type="entry name" value="aa-tRNA-synth_Ia"/>
</dbReference>
<dbReference type="SUPFAM" id="SSF50677">
    <property type="entry name" value="ValRS/IleRS/LeuRS editing domain"/>
    <property type="match status" value="1"/>
</dbReference>
<evidence type="ECO:0000256" key="10">
    <source>
        <dbReference type="ARBA" id="ARBA00022840"/>
    </source>
</evidence>
<evidence type="ECO:0000256" key="6">
    <source>
        <dbReference type="ARBA" id="ARBA00022598"/>
    </source>
</evidence>